<dbReference type="SUPFAM" id="SSF52980">
    <property type="entry name" value="Restriction endonuclease-like"/>
    <property type="match status" value="1"/>
</dbReference>
<dbReference type="EMBL" id="WVIC01000025">
    <property type="protein sequence ID" value="NCJ07378.1"/>
    <property type="molecule type" value="Genomic_DNA"/>
</dbReference>
<dbReference type="Gene3D" id="3.90.1570.10">
    <property type="entry name" value="tt1808, chain A"/>
    <property type="match status" value="1"/>
</dbReference>
<keyword evidence="2" id="KW-0540">Nuclease</keyword>
<gene>
    <name evidence="2" type="ORF">GS597_12840</name>
</gene>
<keyword evidence="2" id="KW-0378">Hydrolase</keyword>
<accession>A0A8K2A0B8</accession>
<feature type="domain" description="Putative restriction endonuclease" evidence="1">
    <location>
        <begin position="10"/>
        <end position="187"/>
    </location>
</feature>
<reference evidence="2" key="1">
    <citation type="submission" date="2019-12" db="EMBL/GenBank/DDBJ databases">
        <title>High-Quality draft genome sequences of three cyanobacteria isolated from the limestone walls of the Old Cathedral of Coimbra.</title>
        <authorList>
            <person name="Tiago I."/>
            <person name="Soares F."/>
            <person name="Portugal A."/>
        </authorList>
    </citation>
    <scope>NUCLEOTIDE SEQUENCE [LARGE SCALE GENOMIC DNA]</scope>
    <source>
        <strain evidence="2">C</strain>
    </source>
</reference>
<comment type="caution">
    <text evidence="2">The sequence shown here is derived from an EMBL/GenBank/DDBJ whole genome shotgun (WGS) entry which is preliminary data.</text>
</comment>
<protein>
    <submittedName>
        <fullName evidence="2">Uma2 family endonuclease</fullName>
    </submittedName>
</protein>
<name>A0A8K2A0B8_9CYAN</name>
<sequence length="195" mass="21861">MTVATKKLTLEEYLAYEDESGLRYELLDGELMAMGVGTGMHGAIAKLLERVFDDQCIRTDKPWTAQRFAIAVQSPRSGRWDSARIPDVVVLPIEQWEALASREAVIKLNHPPPWLVVEVVSEPTVSTDYRAKLSEYSVLEIPEYWIVDPLTGRLTLCELVEGLYEQTVFHGNEEIGSPTFPELKLTASQVLAGKL</sequence>
<evidence type="ECO:0000259" key="1">
    <source>
        <dbReference type="Pfam" id="PF05685"/>
    </source>
</evidence>
<evidence type="ECO:0000313" key="2">
    <source>
        <dbReference type="EMBL" id="NCJ07378.1"/>
    </source>
</evidence>
<dbReference type="RefSeq" id="WP_161825854.1">
    <property type="nucleotide sequence ID" value="NZ_WVIC01000025.1"/>
</dbReference>
<keyword evidence="2" id="KW-0255">Endonuclease</keyword>
<evidence type="ECO:0000313" key="3">
    <source>
        <dbReference type="Proteomes" id="UP000607397"/>
    </source>
</evidence>
<proteinExistence type="predicted"/>
<dbReference type="PANTHER" id="PTHR34107:SF2">
    <property type="entry name" value="SLL0888 PROTEIN"/>
    <property type="match status" value="1"/>
</dbReference>
<dbReference type="Proteomes" id="UP000607397">
    <property type="component" value="Unassembled WGS sequence"/>
</dbReference>
<dbReference type="GO" id="GO:0004519">
    <property type="term" value="F:endonuclease activity"/>
    <property type="evidence" value="ECO:0007669"/>
    <property type="project" value="UniProtKB-KW"/>
</dbReference>
<dbReference type="CDD" id="cd06260">
    <property type="entry name" value="DUF820-like"/>
    <property type="match status" value="1"/>
</dbReference>
<dbReference type="Pfam" id="PF05685">
    <property type="entry name" value="Uma2"/>
    <property type="match status" value="1"/>
</dbReference>
<organism evidence="2 3">
    <name type="scientific">Petrachloros mirabilis ULC683</name>
    <dbReference type="NCBI Taxonomy" id="2781853"/>
    <lineage>
        <taxon>Bacteria</taxon>
        <taxon>Bacillati</taxon>
        <taxon>Cyanobacteriota</taxon>
        <taxon>Cyanophyceae</taxon>
        <taxon>Synechococcales</taxon>
        <taxon>Petrachlorosaceae</taxon>
        <taxon>Petrachloros</taxon>
        <taxon>Petrachloros mirabilis</taxon>
    </lineage>
</organism>
<dbReference type="InterPro" id="IPR012296">
    <property type="entry name" value="Nuclease_put_TT1808"/>
</dbReference>
<keyword evidence="3" id="KW-1185">Reference proteome</keyword>
<dbReference type="AlphaFoldDB" id="A0A8K2A0B8"/>
<dbReference type="PANTHER" id="PTHR34107">
    <property type="entry name" value="SLL0198 PROTEIN-RELATED"/>
    <property type="match status" value="1"/>
</dbReference>
<dbReference type="InterPro" id="IPR008538">
    <property type="entry name" value="Uma2"/>
</dbReference>
<dbReference type="InterPro" id="IPR011335">
    <property type="entry name" value="Restrct_endonuc-II-like"/>
</dbReference>